<gene>
    <name evidence="7" type="ORF">FGIG_05434</name>
</gene>
<dbReference type="FunFam" id="3.30.160.60:FF:000446">
    <property type="entry name" value="Zinc finger protein"/>
    <property type="match status" value="1"/>
</dbReference>
<dbReference type="SUPFAM" id="SSF57667">
    <property type="entry name" value="beta-beta-alpha zinc fingers"/>
    <property type="match status" value="1"/>
</dbReference>
<dbReference type="EMBL" id="SUNJ01000032">
    <property type="protein sequence ID" value="TPP67936.1"/>
    <property type="molecule type" value="Genomic_DNA"/>
</dbReference>
<protein>
    <submittedName>
        <fullName evidence="7">Zinc finger protein</fullName>
    </submittedName>
</protein>
<dbReference type="PROSITE" id="PS00028">
    <property type="entry name" value="ZINC_FINGER_C2H2_1"/>
    <property type="match status" value="2"/>
</dbReference>
<evidence type="ECO:0000256" key="3">
    <source>
        <dbReference type="ARBA" id="ARBA00022833"/>
    </source>
</evidence>
<keyword evidence="3" id="KW-0862">Zinc</keyword>
<feature type="region of interest" description="Disordered" evidence="5">
    <location>
        <begin position="92"/>
        <end position="111"/>
    </location>
</feature>
<feature type="region of interest" description="Disordered" evidence="5">
    <location>
        <begin position="39"/>
        <end position="58"/>
    </location>
</feature>
<dbReference type="STRING" id="46835.A0A504Z595"/>
<dbReference type="Pfam" id="PF13894">
    <property type="entry name" value="zf-C2H2_4"/>
    <property type="match status" value="1"/>
</dbReference>
<feature type="domain" description="C2H2-type" evidence="6">
    <location>
        <begin position="521"/>
        <end position="544"/>
    </location>
</feature>
<dbReference type="PROSITE" id="PS50157">
    <property type="entry name" value="ZINC_FINGER_C2H2_2"/>
    <property type="match status" value="2"/>
</dbReference>
<feature type="domain" description="C2H2-type" evidence="6">
    <location>
        <begin position="491"/>
        <end position="520"/>
    </location>
</feature>
<dbReference type="AlphaFoldDB" id="A0A504Z595"/>
<organism evidence="7 8">
    <name type="scientific">Fasciola gigantica</name>
    <name type="common">Giant liver fluke</name>
    <dbReference type="NCBI Taxonomy" id="46835"/>
    <lineage>
        <taxon>Eukaryota</taxon>
        <taxon>Metazoa</taxon>
        <taxon>Spiralia</taxon>
        <taxon>Lophotrochozoa</taxon>
        <taxon>Platyhelminthes</taxon>
        <taxon>Trematoda</taxon>
        <taxon>Digenea</taxon>
        <taxon>Plagiorchiida</taxon>
        <taxon>Echinostomata</taxon>
        <taxon>Echinostomatoidea</taxon>
        <taxon>Fasciolidae</taxon>
        <taxon>Fasciola</taxon>
    </lineage>
</organism>
<evidence type="ECO:0000256" key="4">
    <source>
        <dbReference type="PROSITE-ProRule" id="PRU00042"/>
    </source>
</evidence>
<keyword evidence="2 4" id="KW-0863">Zinc-finger</keyword>
<accession>A0A504Z595</accession>
<keyword evidence="1" id="KW-0479">Metal-binding</keyword>
<dbReference type="Proteomes" id="UP000316759">
    <property type="component" value="Unassembled WGS sequence"/>
</dbReference>
<proteinExistence type="predicted"/>
<evidence type="ECO:0000256" key="2">
    <source>
        <dbReference type="ARBA" id="ARBA00022771"/>
    </source>
</evidence>
<dbReference type="Gene3D" id="3.30.160.60">
    <property type="entry name" value="Classic Zinc Finger"/>
    <property type="match status" value="2"/>
</dbReference>
<dbReference type="OrthoDB" id="9411774at2759"/>
<evidence type="ECO:0000313" key="7">
    <source>
        <dbReference type="EMBL" id="TPP67936.1"/>
    </source>
</evidence>
<feature type="compositionally biased region" description="Basic and acidic residues" evidence="5">
    <location>
        <begin position="44"/>
        <end position="55"/>
    </location>
</feature>
<evidence type="ECO:0000259" key="6">
    <source>
        <dbReference type="PROSITE" id="PS50157"/>
    </source>
</evidence>
<comment type="caution">
    <text evidence="7">The sequence shown here is derived from an EMBL/GenBank/DDBJ whole genome shotgun (WGS) entry which is preliminary data.</text>
</comment>
<name>A0A504Z595_FASGI</name>
<keyword evidence="8" id="KW-1185">Reference proteome</keyword>
<evidence type="ECO:0000256" key="5">
    <source>
        <dbReference type="SAM" id="MobiDB-lite"/>
    </source>
</evidence>
<evidence type="ECO:0000313" key="8">
    <source>
        <dbReference type="Proteomes" id="UP000316759"/>
    </source>
</evidence>
<dbReference type="InterPro" id="IPR036236">
    <property type="entry name" value="Znf_C2H2_sf"/>
</dbReference>
<reference evidence="7 8" key="1">
    <citation type="submission" date="2019-04" db="EMBL/GenBank/DDBJ databases">
        <title>Annotation for the trematode Fasciola gigantica.</title>
        <authorList>
            <person name="Choi Y.-J."/>
        </authorList>
    </citation>
    <scope>NUCLEOTIDE SEQUENCE [LARGE SCALE GENOMIC DNA]</scope>
    <source>
        <strain evidence="7">Uganda_cow_1</strain>
    </source>
</reference>
<feature type="compositionally biased region" description="Low complexity" evidence="5">
    <location>
        <begin position="414"/>
        <end position="425"/>
    </location>
</feature>
<dbReference type="InterPro" id="IPR013087">
    <property type="entry name" value="Znf_C2H2_type"/>
</dbReference>
<feature type="region of interest" description="Disordered" evidence="5">
    <location>
        <begin position="411"/>
        <end position="439"/>
    </location>
</feature>
<dbReference type="GO" id="GO:0008270">
    <property type="term" value="F:zinc ion binding"/>
    <property type="evidence" value="ECO:0007669"/>
    <property type="project" value="UniProtKB-KW"/>
</dbReference>
<dbReference type="PANTHER" id="PTHR23235">
    <property type="entry name" value="KRUEPPEL-LIKE TRANSCRIPTION FACTOR"/>
    <property type="match status" value="1"/>
</dbReference>
<sequence length="544" mass="59369">MHEQHKLTSNTTTIRCENSREQDPYTIMDSEEIVIVEPTDPDEDRMREQQQKEQQEQYMKQQKSQAYYKILTDLEAVKSSLEKVSHTIGFSENATTATSPDGVHQSTAPSTPGCSIPLVASSEVPCTYDGTNHCTALSHVPILLLQSPALLKTNPTKPINVVNVTESVHPFAKSMLTNCANVNLATQQVMSVSVPVNAPTVQGLNNIISGHNAILIFYKPLTDFPAKPVNLVPDQCGRINSSHSLSADAADGAHNYQNAVPPVPSTTLPNSITEHITQFSSDGSPKCKVAPKRDIVSIPINSSIEPTRLTNGNIELAIGPAGPTDDAKSHNAVPEGFQLYSAKKRKHEHDLREVVHTGSFGTAHVFGCQQNIVSSNIIKNSKSETISITLDISPTCGDEKHSQSASAGKLFANPLDSTSSSLSPSIKTEGKSPTAVNDDTVETDTNILNHAYNTTVPSKRTLPVIAPKMSAQPVTRPWSPIYLNPGVPRPHRCPVEECGMAFAKLGRLRDHIYRHFAKRPFICDQCPASFVRMYDLRRHSKTHV</sequence>
<dbReference type="SMART" id="SM00355">
    <property type="entry name" value="ZnF_C2H2"/>
    <property type="match status" value="2"/>
</dbReference>
<evidence type="ECO:0000256" key="1">
    <source>
        <dbReference type="ARBA" id="ARBA00022723"/>
    </source>
</evidence>